<feature type="region of interest" description="Disordered" evidence="1">
    <location>
        <begin position="195"/>
        <end position="233"/>
    </location>
</feature>
<feature type="compositionally biased region" description="Low complexity" evidence="1">
    <location>
        <begin position="117"/>
        <end position="128"/>
    </location>
</feature>
<dbReference type="GO" id="GO:0070382">
    <property type="term" value="C:exocytic vesicle"/>
    <property type="evidence" value="ECO:0007669"/>
    <property type="project" value="TreeGrafter"/>
</dbReference>
<dbReference type="GO" id="GO:0005509">
    <property type="term" value="F:calcium ion binding"/>
    <property type="evidence" value="ECO:0007669"/>
    <property type="project" value="TreeGrafter"/>
</dbReference>
<dbReference type="CDD" id="cd00030">
    <property type="entry name" value="C2"/>
    <property type="match status" value="1"/>
</dbReference>
<feature type="compositionally biased region" description="Low complexity" evidence="1">
    <location>
        <begin position="98"/>
        <end position="109"/>
    </location>
</feature>
<proteinExistence type="predicted"/>
<keyword evidence="4" id="KW-1185">Reference proteome</keyword>
<feature type="compositionally biased region" description="Low complexity" evidence="1">
    <location>
        <begin position="156"/>
        <end position="168"/>
    </location>
</feature>
<dbReference type="GO" id="GO:0017156">
    <property type="term" value="P:calcium-ion regulated exocytosis"/>
    <property type="evidence" value="ECO:0007669"/>
    <property type="project" value="TreeGrafter"/>
</dbReference>
<evidence type="ECO:0000256" key="1">
    <source>
        <dbReference type="SAM" id="MobiDB-lite"/>
    </source>
</evidence>
<feature type="domain" description="C2" evidence="2">
    <location>
        <begin position="456"/>
        <end position="591"/>
    </location>
</feature>
<dbReference type="SMART" id="SM00239">
    <property type="entry name" value="C2"/>
    <property type="match status" value="2"/>
</dbReference>
<gene>
    <name evidence="3" type="ORF">FSP39_018309</name>
</gene>
<dbReference type="PANTHER" id="PTHR10024">
    <property type="entry name" value="SYNAPTOTAGMIN"/>
    <property type="match status" value="1"/>
</dbReference>
<dbReference type="Proteomes" id="UP001186944">
    <property type="component" value="Unassembled WGS sequence"/>
</dbReference>
<sequence>MGDIVSRISQLLPFNDENFNFTPFSSNSSDTTSSTDRLHTEREKPEDTRNLVMAPLVRRRQSEQTKFVVPQIFVDYGSRRTSYASDYVRRCSAESGSSRRTSIASSLASMDTDRRGSGSSLSSRRTSLASDIDRRGSSGSACSRRTSLLSSDCASRRGSGSSKSASSRKSSDASRFGDTDELLADFSDSEAMEDEYMAELQKQEPRRSSLEDNIGKNTPDKERKKPPYRRSYSLAEIRRPTHVFLPEGRGRGDSRRVTLSSLVVSSMNALDTTVNPIAPPYQRKKPKLNRQGGIGLPDRPVVMHDLNLDEMMVPRFAPPLQPTGKLKVQFLFAENRTTLTVIIIEAENLRIAGLPADTELNPYVKAFLVPGKSFKYRTKTIPKSKTPVFLEKFVITDIVPSDITDESAIEFQVYSSHHVTRRHLVGVASISLRDIETLENGLKEMTIMPQSVYRLHQGDIRISGCYQPVAGKIVFNVLEARNLPRVSLLGAVNPYVKVEMYVNGMREAKHKTKVRQNTQDPVWNHPCVFEINRENPKLLGHMFVFHVIHKDMMMGVQKIGQVELGWYSHGEQLDHWYDIMEHPHRPTDYWHPIIKTSKIMS</sequence>
<dbReference type="SUPFAM" id="SSF49562">
    <property type="entry name" value="C2 domain (Calcium/lipid-binding domain, CaLB)"/>
    <property type="match status" value="2"/>
</dbReference>
<dbReference type="GO" id="GO:0030276">
    <property type="term" value="F:clathrin binding"/>
    <property type="evidence" value="ECO:0007669"/>
    <property type="project" value="TreeGrafter"/>
</dbReference>
<dbReference type="CDD" id="cd00276">
    <property type="entry name" value="C2B_Synaptotagmin"/>
    <property type="match status" value="1"/>
</dbReference>
<organism evidence="3 4">
    <name type="scientific">Pinctada imbricata</name>
    <name type="common">Atlantic pearl-oyster</name>
    <name type="synonym">Pinctada martensii</name>
    <dbReference type="NCBI Taxonomy" id="66713"/>
    <lineage>
        <taxon>Eukaryota</taxon>
        <taxon>Metazoa</taxon>
        <taxon>Spiralia</taxon>
        <taxon>Lophotrochozoa</taxon>
        <taxon>Mollusca</taxon>
        <taxon>Bivalvia</taxon>
        <taxon>Autobranchia</taxon>
        <taxon>Pteriomorphia</taxon>
        <taxon>Pterioida</taxon>
        <taxon>Pterioidea</taxon>
        <taxon>Pteriidae</taxon>
        <taxon>Pinctada</taxon>
    </lineage>
</organism>
<evidence type="ECO:0000313" key="4">
    <source>
        <dbReference type="Proteomes" id="UP001186944"/>
    </source>
</evidence>
<dbReference type="Gene3D" id="2.60.40.150">
    <property type="entry name" value="C2 domain"/>
    <property type="match status" value="2"/>
</dbReference>
<dbReference type="AlphaFoldDB" id="A0AA88Y0N8"/>
<reference evidence="3" key="1">
    <citation type="submission" date="2019-08" db="EMBL/GenBank/DDBJ databases">
        <title>The improved chromosome-level genome for the pearl oyster Pinctada fucata martensii using PacBio sequencing and Hi-C.</title>
        <authorList>
            <person name="Zheng Z."/>
        </authorList>
    </citation>
    <scope>NUCLEOTIDE SEQUENCE</scope>
    <source>
        <strain evidence="3">ZZ-2019</strain>
        <tissue evidence="3">Adductor muscle</tissue>
    </source>
</reference>
<name>A0AA88Y0N8_PINIB</name>
<dbReference type="PANTHER" id="PTHR10024:SF374">
    <property type="entry name" value="C2 DOMAIN-CONTAINING PROTEIN"/>
    <property type="match status" value="1"/>
</dbReference>
<dbReference type="InterPro" id="IPR035892">
    <property type="entry name" value="C2_domain_sf"/>
</dbReference>
<dbReference type="GO" id="GO:0000149">
    <property type="term" value="F:SNARE binding"/>
    <property type="evidence" value="ECO:0007669"/>
    <property type="project" value="TreeGrafter"/>
</dbReference>
<evidence type="ECO:0000313" key="3">
    <source>
        <dbReference type="EMBL" id="KAK3093636.1"/>
    </source>
</evidence>
<feature type="compositionally biased region" description="Low complexity" evidence="1">
    <location>
        <begin position="137"/>
        <end position="147"/>
    </location>
</feature>
<feature type="region of interest" description="Disordered" evidence="1">
    <location>
        <begin position="23"/>
        <end position="50"/>
    </location>
</feature>
<feature type="compositionally biased region" description="Low complexity" evidence="1">
    <location>
        <begin position="23"/>
        <end position="35"/>
    </location>
</feature>
<evidence type="ECO:0000259" key="2">
    <source>
        <dbReference type="PROSITE" id="PS50004"/>
    </source>
</evidence>
<feature type="compositionally biased region" description="Basic and acidic residues" evidence="1">
    <location>
        <begin position="201"/>
        <end position="225"/>
    </location>
</feature>
<dbReference type="EMBL" id="VSWD01000009">
    <property type="protein sequence ID" value="KAK3093636.1"/>
    <property type="molecule type" value="Genomic_DNA"/>
</dbReference>
<dbReference type="GO" id="GO:0005886">
    <property type="term" value="C:plasma membrane"/>
    <property type="evidence" value="ECO:0007669"/>
    <property type="project" value="TreeGrafter"/>
</dbReference>
<feature type="domain" description="C2" evidence="2">
    <location>
        <begin position="318"/>
        <end position="445"/>
    </location>
</feature>
<dbReference type="GO" id="GO:0001786">
    <property type="term" value="F:phosphatidylserine binding"/>
    <property type="evidence" value="ECO:0007669"/>
    <property type="project" value="TreeGrafter"/>
</dbReference>
<feature type="region of interest" description="Disordered" evidence="1">
    <location>
        <begin position="275"/>
        <end position="296"/>
    </location>
</feature>
<protein>
    <recommendedName>
        <fullName evidence="2">C2 domain-containing protein</fullName>
    </recommendedName>
</protein>
<accession>A0AA88Y0N8</accession>
<comment type="caution">
    <text evidence="3">The sequence shown here is derived from an EMBL/GenBank/DDBJ whole genome shotgun (WGS) entry which is preliminary data.</text>
</comment>
<dbReference type="InterPro" id="IPR000008">
    <property type="entry name" value="C2_dom"/>
</dbReference>
<feature type="compositionally biased region" description="Basic and acidic residues" evidence="1">
    <location>
        <begin position="36"/>
        <end position="49"/>
    </location>
</feature>
<feature type="region of interest" description="Disordered" evidence="1">
    <location>
        <begin position="98"/>
        <end position="181"/>
    </location>
</feature>
<dbReference type="Pfam" id="PF00168">
    <property type="entry name" value="C2"/>
    <property type="match status" value="2"/>
</dbReference>
<dbReference type="PROSITE" id="PS50004">
    <property type="entry name" value="C2"/>
    <property type="match status" value="2"/>
</dbReference>
<dbReference type="GO" id="GO:0005544">
    <property type="term" value="F:calcium-dependent phospholipid binding"/>
    <property type="evidence" value="ECO:0007669"/>
    <property type="project" value="TreeGrafter"/>
</dbReference>
<feature type="compositionally biased region" description="Basic and acidic residues" evidence="1">
    <location>
        <begin position="169"/>
        <end position="178"/>
    </location>
</feature>